<dbReference type="GO" id="GO:0009089">
    <property type="term" value="P:lysine biosynthetic process via diaminopimelate"/>
    <property type="evidence" value="ECO:0007669"/>
    <property type="project" value="TreeGrafter"/>
</dbReference>
<dbReference type="Gene3D" id="3.40.190.290">
    <property type="match status" value="1"/>
</dbReference>
<evidence type="ECO:0000259" key="6">
    <source>
        <dbReference type="PROSITE" id="PS50931"/>
    </source>
</evidence>
<dbReference type="PROSITE" id="PS50931">
    <property type="entry name" value="HTH_LYSR"/>
    <property type="match status" value="1"/>
</dbReference>
<evidence type="ECO:0000256" key="2">
    <source>
        <dbReference type="ARBA" id="ARBA00023015"/>
    </source>
</evidence>
<dbReference type="InterPro" id="IPR005119">
    <property type="entry name" value="LysR_subst-bd"/>
</dbReference>
<dbReference type="CDD" id="cd08415">
    <property type="entry name" value="PBP2_LysR_opines_like"/>
    <property type="match status" value="1"/>
</dbReference>
<evidence type="ECO:0000256" key="4">
    <source>
        <dbReference type="ARBA" id="ARBA00023159"/>
    </source>
</evidence>
<dbReference type="EMBL" id="LNUW01000038">
    <property type="protein sequence ID" value="KXG84062.1"/>
    <property type="molecule type" value="Genomic_DNA"/>
</dbReference>
<dbReference type="RefSeq" id="WP_067649984.1">
    <property type="nucleotide sequence ID" value="NZ_KQ961030.1"/>
</dbReference>
<evidence type="ECO:0000256" key="3">
    <source>
        <dbReference type="ARBA" id="ARBA00023125"/>
    </source>
</evidence>
<dbReference type="Pfam" id="PF03466">
    <property type="entry name" value="LysR_substrate"/>
    <property type="match status" value="1"/>
</dbReference>
<name>A0A135NY07_9HYPH</name>
<protein>
    <submittedName>
        <fullName evidence="7">LysR family transcriptional regulator</fullName>
    </submittedName>
</protein>
<proteinExistence type="inferred from homology"/>
<accession>A0A135NY07</accession>
<dbReference type="Proteomes" id="UP000070498">
    <property type="component" value="Unassembled WGS sequence"/>
</dbReference>
<reference evidence="7 8" key="1">
    <citation type="submission" date="2015-11" db="EMBL/GenBank/DDBJ databases">
        <title>Draft genome sequence of Agrobacterium sp. R89-1.</title>
        <authorList>
            <person name="Zahradnik J."/>
            <person name="Kyslikova E."/>
            <person name="Palyzova A."/>
            <person name="Kyslik P."/>
        </authorList>
    </citation>
    <scope>NUCLEOTIDE SEQUENCE [LARGE SCALE GENOMIC DNA]</scope>
    <source>
        <strain evidence="7 8">R89-1</strain>
    </source>
</reference>
<dbReference type="InterPro" id="IPR037424">
    <property type="entry name" value="NocR_PBP2"/>
</dbReference>
<comment type="caution">
    <text evidence="7">The sequence shown here is derived from an EMBL/GenBank/DDBJ whole genome shotgun (WGS) entry which is preliminary data.</text>
</comment>
<evidence type="ECO:0000313" key="8">
    <source>
        <dbReference type="Proteomes" id="UP000070498"/>
    </source>
</evidence>
<evidence type="ECO:0000313" key="7">
    <source>
        <dbReference type="EMBL" id="KXG84062.1"/>
    </source>
</evidence>
<keyword evidence="2" id="KW-0805">Transcription regulation</keyword>
<dbReference type="InterPro" id="IPR036390">
    <property type="entry name" value="WH_DNA-bd_sf"/>
</dbReference>
<dbReference type="OrthoDB" id="7260751at2"/>
<dbReference type="PANTHER" id="PTHR30427">
    <property type="entry name" value="TRANSCRIPTIONAL ACTIVATOR PROTEIN LYSR"/>
    <property type="match status" value="1"/>
</dbReference>
<dbReference type="SUPFAM" id="SSF46785">
    <property type="entry name" value="Winged helix' DNA-binding domain"/>
    <property type="match status" value="1"/>
</dbReference>
<keyword evidence="5" id="KW-0804">Transcription</keyword>
<dbReference type="GO" id="GO:0003700">
    <property type="term" value="F:DNA-binding transcription factor activity"/>
    <property type="evidence" value="ECO:0007669"/>
    <property type="project" value="InterPro"/>
</dbReference>
<organism evidence="7 8">
    <name type="scientific">Agrobacterium bohemicum</name>
    <dbReference type="NCBI Taxonomy" id="2052828"/>
    <lineage>
        <taxon>Bacteria</taxon>
        <taxon>Pseudomonadati</taxon>
        <taxon>Pseudomonadota</taxon>
        <taxon>Alphaproteobacteria</taxon>
        <taxon>Hyphomicrobiales</taxon>
        <taxon>Rhizobiaceae</taxon>
        <taxon>Rhizobium/Agrobacterium group</taxon>
        <taxon>Agrobacterium</taxon>
    </lineage>
</organism>
<dbReference type="PRINTS" id="PR00039">
    <property type="entry name" value="HTHLYSR"/>
</dbReference>
<gene>
    <name evidence="7" type="ORF">ATO67_13680</name>
</gene>
<keyword evidence="3" id="KW-0238">DNA-binding</keyword>
<evidence type="ECO:0000256" key="1">
    <source>
        <dbReference type="ARBA" id="ARBA00009437"/>
    </source>
</evidence>
<sequence length="291" mass="32048">MNLRQVEIFRVVMTNGTTARAAEVLHVSQPAVSKMIQELERSLGFDLFQRIKGRLHPTQEGQLFFREVEQAFLGLTHLRGAAARIRDYGSGEIRIACLSALSTNVLPRALQAFMKSNPNVAVTFQARMSSNVRDLVASGQFDLGIVADEIDRTGVEIEEFAEFRVAVALPKGHPLEALKVIRPADLAGQPFIALAPEDTTRREAEIAFHRAGVTIRPVMETPYSTTICAMVAAGVGIGLVNPLTAEPYEGQGLTLRPFEPALHFRTLLITPPNRLPSRILEDFIRDLRGAI</sequence>
<keyword evidence="8" id="KW-1185">Reference proteome</keyword>
<dbReference type="InterPro" id="IPR000847">
    <property type="entry name" value="LysR_HTH_N"/>
</dbReference>
<dbReference type="Pfam" id="PF00126">
    <property type="entry name" value="HTH_1"/>
    <property type="match status" value="1"/>
</dbReference>
<comment type="similarity">
    <text evidence="1">Belongs to the LysR transcriptional regulatory family.</text>
</comment>
<evidence type="ECO:0000256" key="5">
    <source>
        <dbReference type="ARBA" id="ARBA00023163"/>
    </source>
</evidence>
<dbReference type="InterPro" id="IPR036388">
    <property type="entry name" value="WH-like_DNA-bd_sf"/>
</dbReference>
<dbReference type="STRING" id="2052828.ATO67_13680"/>
<feature type="domain" description="HTH lysR-type" evidence="6">
    <location>
        <begin position="1"/>
        <end position="58"/>
    </location>
</feature>
<dbReference type="Gene3D" id="1.10.10.10">
    <property type="entry name" value="Winged helix-like DNA-binding domain superfamily/Winged helix DNA-binding domain"/>
    <property type="match status" value="1"/>
</dbReference>
<dbReference type="PANTHER" id="PTHR30427:SF1">
    <property type="entry name" value="TRANSCRIPTIONAL ACTIVATOR PROTEIN LYSR"/>
    <property type="match status" value="1"/>
</dbReference>
<dbReference type="GO" id="GO:0010628">
    <property type="term" value="P:positive regulation of gene expression"/>
    <property type="evidence" value="ECO:0007669"/>
    <property type="project" value="TreeGrafter"/>
</dbReference>
<dbReference type="AlphaFoldDB" id="A0A135NY07"/>
<dbReference type="SUPFAM" id="SSF53850">
    <property type="entry name" value="Periplasmic binding protein-like II"/>
    <property type="match status" value="1"/>
</dbReference>
<dbReference type="GO" id="GO:0043565">
    <property type="term" value="F:sequence-specific DNA binding"/>
    <property type="evidence" value="ECO:0007669"/>
    <property type="project" value="TreeGrafter"/>
</dbReference>
<keyword evidence="4" id="KW-0010">Activator</keyword>